<accession>A0A7X0NL07</accession>
<proteinExistence type="predicted"/>
<keyword evidence="2" id="KW-1185">Reference proteome</keyword>
<dbReference type="Proteomes" id="UP000565579">
    <property type="component" value="Unassembled WGS sequence"/>
</dbReference>
<gene>
    <name evidence="1" type="ORF">HD593_000006</name>
</gene>
<reference evidence="1 2" key="1">
    <citation type="submission" date="2020-08" db="EMBL/GenBank/DDBJ databases">
        <title>Sequencing the genomes of 1000 actinobacteria strains.</title>
        <authorList>
            <person name="Klenk H.-P."/>
        </authorList>
    </citation>
    <scope>NUCLEOTIDE SEQUENCE [LARGE SCALE GENOMIC DNA]</scope>
    <source>
        <strain evidence="1 2">DSM 43768</strain>
    </source>
</reference>
<dbReference type="InterPro" id="IPR016181">
    <property type="entry name" value="Acyl_CoA_acyltransferase"/>
</dbReference>
<dbReference type="Gene3D" id="3.40.630.30">
    <property type="match status" value="1"/>
</dbReference>
<name>A0A7X0NL07_9ACTN</name>
<dbReference type="AlphaFoldDB" id="A0A7X0NL07"/>
<dbReference type="RefSeq" id="WP_185100084.1">
    <property type="nucleotide sequence ID" value="NZ_BAAAXY010000299.1"/>
</dbReference>
<evidence type="ECO:0008006" key="3">
    <source>
        <dbReference type="Google" id="ProtNLM"/>
    </source>
</evidence>
<sequence>MTDKAFVPDDFDVPAHLVTPRFRLEPLGPQHNASDHAAWTGSIEHIRATPGFPDHGWPPVDGMTLEANLADLRRHADDFAQRRGFTYTVLDPGGEVIGCLYIYPSPRDGHDAEVTSWVTAGRAELDVPLYEAVTAWLSTHWPFRTPDYQPRTS</sequence>
<organism evidence="1 2">
    <name type="scientific">Nonomuraea rubra</name>
    <dbReference type="NCBI Taxonomy" id="46180"/>
    <lineage>
        <taxon>Bacteria</taxon>
        <taxon>Bacillati</taxon>
        <taxon>Actinomycetota</taxon>
        <taxon>Actinomycetes</taxon>
        <taxon>Streptosporangiales</taxon>
        <taxon>Streptosporangiaceae</taxon>
        <taxon>Nonomuraea</taxon>
    </lineage>
</organism>
<evidence type="ECO:0000313" key="2">
    <source>
        <dbReference type="Proteomes" id="UP000565579"/>
    </source>
</evidence>
<dbReference type="SUPFAM" id="SSF55729">
    <property type="entry name" value="Acyl-CoA N-acyltransferases (Nat)"/>
    <property type="match status" value="1"/>
</dbReference>
<comment type="caution">
    <text evidence="1">The sequence shown here is derived from an EMBL/GenBank/DDBJ whole genome shotgun (WGS) entry which is preliminary data.</text>
</comment>
<evidence type="ECO:0000313" key="1">
    <source>
        <dbReference type="EMBL" id="MBB6545211.1"/>
    </source>
</evidence>
<protein>
    <recommendedName>
        <fullName evidence="3">N-acetyltransferase</fullName>
    </recommendedName>
</protein>
<dbReference type="EMBL" id="JACHMI010000001">
    <property type="protein sequence ID" value="MBB6545211.1"/>
    <property type="molecule type" value="Genomic_DNA"/>
</dbReference>